<keyword evidence="5 8" id="KW-1133">Transmembrane helix</keyword>
<evidence type="ECO:0000256" key="2">
    <source>
        <dbReference type="ARBA" id="ARBA00022475"/>
    </source>
</evidence>
<protein>
    <recommendedName>
        <fullName evidence="9">POTRA domain-containing protein</fullName>
    </recommendedName>
</protein>
<gene>
    <name evidence="10" type="ORF">C1H84_02635</name>
</gene>
<evidence type="ECO:0000259" key="9">
    <source>
        <dbReference type="PROSITE" id="PS51779"/>
    </source>
</evidence>
<dbReference type="InterPro" id="IPR013685">
    <property type="entry name" value="POTRA_FtsQ_type"/>
</dbReference>
<dbReference type="InterPro" id="IPR010916">
    <property type="entry name" value="TonB_box_CS"/>
</dbReference>
<dbReference type="RefSeq" id="WP_113606459.1">
    <property type="nucleotide sequence ID" value="NZ_POAF01000001.1"/>
</dbReference>
<proteinExistence type="predicted"/>
<evidence type="ECO:0000256" key="1">
    <source>
        <dbReference type="ARBA" id="ARBA00004370"/>
    </source>
</evidence>
<evidence type="ECO:0000256" key="4">
    <source>
        <dbReference type="ARBA" id="ARBA00022692"/>
    </source>
</evidence>
<dbReference type="EMBL" id="POAF01000001">
    <property type="protein sequence ID" value="RBM04200.1"/>
    <property type="molecule type" value="Genomic_DNA"/>
</dbReference>
<evidence type="ECO:0000256" key="7">
    <source>
        <dbReference type="ARBA" id="ARBA00023306"/>
    </source>
</evidence>
<evidence type="ECO:0000256" key="8">
    <source>
        <dbReference type="SAM" id="Phobius"/>
    </source>
</evidence>
<evidence type="ECO:0000256" key="3">
    <source>
        <dbReference type="ARBA" id="ARBA00022618"/>
    </source>
</evidence>
<organism evidence="10 11">
    <name type="scientific">Glutamicibacter soli</name>
    <dbReference type="NCBI Taxonomy" id="453836"/>
    <lineage>
        <taxon>Bacteria</taxon>
        <taxon>Bacillati</taxon>
        <taxon>Actinomycetota</taxon>
        <taxon>Actinomycetes</taxon>
        <taxon>Micrococcales</taxon>
        <taxon>Micrococcaceae</taxon>
        <taxon>Glutamicibacter</taxon>
    </lineage>
</organism>
<sequence length="244" mass="26361">MDEKAKVVELPPSPEKRRRKIMLIGAAAIVVLSLVVVLVLSFSPVLAAKKIEVTGTKLLSEKQLLESLAPLEGTPLPRISEAKVEELLGEQPAIDSVVVRAQMPNTLVVEIHEEVPVAILVDGKSNFLVSDTGAKLKKLGAKDKTKLPKIKASDATKDPEQFKLLTSILSGVDAKVLEQVSTASLTEAGFMELALPQKRTLIWGNGEKAALKNQVTQIFLNNSKDSPEAKKTIDVSNPENPVTY</sequence>
<keyword evidence="4 8" id="KW-0812">Transmembrane</keyword>
<dbReference type="PANTHER" id="PTHR37820">
    <property type="entry name" value="CELL DIVISION PROTEIN DIVIB"/>
    <property type="match status" value="1"/>
</dbReference>
<keyword evidence="2" id="KW-1003">Cell membrane</keyword>
<dbReference type="InterPro" id="IPR034746">
    <property type="entry name" value="POTRA"/>
</dbReference>
<name>A0A365YPL8_9MICC</name>
<keyword evidence="11" id="KW-1185">Reference proteome</keyword>
<dbReference type="Gene3D" id="3.10.20.310">
    <property type="entry name" value="membrane protein fhac"/>
    <property type="match status" value="1"/>
</dbReference>
<feature type="transmembrane region" description="Helical" evidence="8">
    <location>
        <begin position="21"/>
        <end position="42"/>
    </location>
</feature>
<evidence type="ECO:0000313" key="10">
    <source>
        <dbReference type="EMBL" id="RBM04200.1"/>
    </source>
</evidence>
<dbReference type="Pfam" id="PF08478">
    <property type="entry name" value="POTRA_1"/>
    <property type="match status" value="1"/>
</dbReference>
<keyword evidence="7" id="KW-0131">Cell cycle</keyword>
<dbReference type="PROSITE" id="PS51779">
    <property type="entry name" value="POTRA"/>
    <property type="match status" value="1"/>
</dbReference>
<accession>A0A365YPL8</accession>
<evidence type="ECO:0000256" key="6">
    <source>
        <dbReference type="ARBA" id="ARBA00023136"/>
    </source>
</evidence>
<dbReference type="InterPro" id="IPR050487">
    <property type="entry name" value="FtsQ_DivIB"/>
</dbReference>
<keyword evidence="6 8" id="KW-0472">Membrane</keyword>
<evidence type="ECO:0000313" key="11">
    <source>
        <dbReference type="Proteomes" id="UP000252167"/>
    </source>
</evidence>
<dbReference type="AlphaFoldDB" id="A0A365YPL8"/>
<reference evidence="10 11" key="1">
    <citation type="submission" date="2018-01" db="EMBL/GenBank/DDBJ databases">
        <title>Glutamicibacter soli strain NHPC-3 Whole genome sequence and assembly.</title>
        <authorList>
            <person name="Choudhury P."/>
            <person name="Gupta D."/>
            <person name="Sengupta K."/>
            <person name="Jawed A."/>
            <person name="Sultana N."/>
            <person name="Saha P."/>
        </authorList>
    </citation>
    <scope>NUCLEOTIDE SEQUENCE [LARGE SCALE GENOMIC DNA]</scope>
    <source>
        <strain evidence="10 11">NHPC-3</strain>
    </source>
</reference>
<dbReference type="PANTHER" id="PTHR37820:SF1">
    <property type="entry name" value="CELL DIVISION PROTEIN FTSQ"/>
    <property type="match status" value="1"/>
</dbReference>
<evidence type="ECO:0000256" key="5">
    <source>
        <dbReference type="ARBA" id="ARBA00022989"/>
    </source>
</evidence>
<dbReference type="GO" id="GO:0051301">
    <property type="term" value="P:cell division"/>
    <property type="evidence" value="ECO:0007669"/>
    <property type="project" value="UniProtKB-KW"/>
</dbReference>
<feature type="domain" description="POTRA" evidence="9">
    <location>
        <begin position="46"/>
        <end position="114"/>
    </location>
</feature>
<keyword evidence="3" id="KW-0132">Cell division</keyword>
<comment type="subcellular location">
    <subcellularLocation>
        <location evidence="1">Membrane</location>
    </subcellularLocation>
</comment>
<comment type="caution">
    <text evidence="10">The sequence shown here is derived from an EMBL/GenBank/DDBJ whole genome shotgun (WGS) entry which is preliminary data.</text>
</comment>
<dbReference type="GO" id="GO:0005886">
    <property type="term" value="C:plasma membrane"/>
    <property type="evidence" value="ECO:0007669"/>
    <property type="project" value="TreeGrafter"/>
</dbReference>
<dbReference type="PROSITE" id="PS00430">
    <property type="entry name" value="TONB_DEPENDENT_REC_1"/>
    <property type="match status" value="1"/>
</dbReference>
<dbReference type="Proteomes" id="UP000252167">
    <property type="component" value="Unassembled WGS sequence"/>
</dbReference>